<dbReference type="InterPro" id="IPR002181">
    <property type="entry name" value="Fibrinogen_a/b/g_C_dom"/>
</dbReference>
<dbReference type="PANTHER" id="PTHR19143:SF449">
    <property type="entry name" value="MICROFIBRIL-ASSOCIATED GLYCOPROTEIN 4-LIKE"/>
    <property type="match status" value="1"/>
</dbReference>
<protein>
    <recommendedName>
        <fullName evidence="1">Fibrinogen C-terminal domain-containing protein</fullName>
    </recommendedName>
</protein>
<dbReference type="Gene3D" id="3.90.215.10">
    <property type="entry name" value="Gamma Fibrinogen, chain A, domain 1"/>
    <property type="match status" value="1"/>
</dbReference>
<proteinExistence type="predicted"/>
<sequence length="136" mass="15542">MKREYELRVDLKDMSNNTSFAQYGNFSLSRNALNPENDGYRLYLGAFTDGEAGDALSDHVGYMFSTYDNDQDGDVQNCAAYWGGGFWYHSQSCGGVGLNGRYKAMKLLQHAFSWFTWVDFPETLRASQMKMRRVPN</sequence>
<dbReference type="PROSITE" id="PS51406">
    <property type="entry name" value="FIBRINOGEN_C_2"/>
    <property type="match status" value="1"/>
</dbReference>
<reference evidence="3" key="1">
    <citation type="journal article" date="2017" name="Nat. Commun.">
        <title>The North American bullfrog draft genome provides insight into hormonal regulation of long noncoding RNA.</title>
        <authorList>
            <person name="Hammond S.A."/>
            <person name="Warren R.L."/>
            <person name="Vandervalk B.P."/>
            <person name="Kucuk E."/>
            <person name="Khan H."/>
            <person name="Gibb E.A."/>
            <person name="Pandoh P."/>
            <person name="Kirk H."/>
            <person name="Zhao Y."/>
            <person name="Jones M."/>
            <person name="Mungall A.J."/>
            <person name="Coope R."/>
            <person name="Pleasance S."/>
            <person name="Moore R.A."/>
            <person name="Holt R.A."/>
            <person name="Round J.M."/>
            <person name="Ohora S."/>
            <person name="Walle B.V."/>
            <person name="Veldhoen N."/>
            <person name="Helbing C.C."/>
            <person name="Birol I."/>
        </authorList>
    </citation>
    <scope>NUCLEOTIDE SEQUENCE [LARGE SCALE GENOMIC DNA]</scope>
</reference>
<dbReference type="Pfam" id="PF00147">
    <property type="entry name" value="Fibrinogen_C"/>
    <property type="match status" value="1"/>
</dbReference>
<organism evidence="2 3">
    <name type="scientific">Aquarana catesbeiana</name>
    <name type="common">American bullfrog</name>
    <name type="synonym">Rana catesbeiana</name>
    <dbReference type="NCBI Taxonomy" id="8400"/>
    <lineage>
        <taxon>Eukaryota</taxon>
        <taxon>Metazoa</taxon>
        <taxon>Chordata</taxon>
        <taxon>Craniata</taxon>
        <taxon>Vertebrata</taxon>
        <taxon>Euteleostomi</taxon>
        <taxon>Amphibia</taxon>
        <taxon>Batrachia</taxon>
        <taxon>Anura</taxon>
        <taxon>Neobatrachia</taxon>
        <taxon>Ranoidea</taxon>
        <taxon>Ranidae</taxon>
        <taxon>Aquarana</taxon>
    </lineage>
</organism>
<dbReference type="InterPro" id="IPR050373">
    <property type="entry name" value="Fibrinogen_C-term_domain"/>
</dbReference>
<dbReference type="SMART" id="SM00186">
    <property type="entry name" value="FBG"/>
    <property type="match status" value="1"/>
</dbReference>
<evidence type="ECO:0000313" key="3">
    <source>
        <dbReference type="Proteomes" id="UP000228934"/>
    </source>
</evidence>
<dbReference type="PANTHER" id="PTHR19143">
    <property type="entry name" value="FIBRINOGEN/TENASCIN/ANGIOPOEITIN"/>
    <property type="match status" value="1"/>
</dbReference>
<evidence type="ECO:0000313" key="2">
    <source>
        <dbReference type="EMBL" id="PIO11750.1"/>
    </source>
</evidence>
<accession>A0A2G9Q849</accession>
<keyword evidence="3" id="KW-1185">Reference proteome</keyword>
<dbReference type="GO" id="GO:0048251">
    <property type="term" value="P:elastic fiber assembly"/>
    <property type="evidence" value="ECO:0007669"/>
    <property type="project" value="TreeGrafter"/>
</dbReference>
<dbReference type="OrthoDB" id="7871457at2759"/>
<evidence type="ECO:0000259" key="1">
    <source>
        <dbReference type="PROSITE" id="PS51406"/>
    </source>
</evidence>
<dbReference type="Proteomes" id="UP000228934">
    <property type="component" value="Unassembled WGS sequence"/>
</dbReference>
<gene>
    <name evidence="2" type="ORF">AB205_0195010</name>
</gene>
<name>A0A2G9Q849_AQUCT</name>
<dbReference type="InterPro" id="IPR014716">
    <property type="entry name" value="Fibrinogen_a/b/g_C_1"/>
</dbReference>
<dbReference type="InterPro" id="IPR036056">
    <property type="entry name" value="Fibrinogen-like_C"/>
</dbReference>
<dbReference type="EMBL" id="KZ060838">
    <property type="protein sequence ID" value="PIO11750.1"/>
    <property type="molecule type" value="Genomic_DNA"/>
</dbReference>
<dbReference type="SUPFAM" id="SSF56496">
    <property type="entry name" value="Fibrinogen C-terminal domain-like"/>
    <property type="match status" value="1"/>
</dbReference>
<dbReference type="AlphaFoldDB" id="A0A2G9Q849"/>
<dbReference type="GO" id="GO:0005615">
    <property type="term" value="C:extracellular space"/>
    <property type="evidence" value="ECO:0007669"/>
    <property type="project" value="TreeGrafter"/>
</dbReference>
<feature type="domain" description="Fibrinogen C-terminal" evidence="1">
    <location>
        <begin position="1"/>
        <end position="135"/>
    </location>
</feature>